<dbReference type="OrthoDB" id="4119945at2759"/>
<dbReference type="AlphaFoldDB" id="A0A0D2ES06"/>
<protein>
    <recommendedName>
        <fullName evidence="1">DUF7730 domain-containing protein</fullName>
    </recommendedName>
</protein>
<dbReference type="PANTHER" id="PTHR42085:SF1">
    <property type="entry name" value="F-BOX DOMAIN-CONTAINING PROTEIN"/>
    <property type="match status" value="1"/>
</dbReference>
<dbReference type="HOGENOM" id="CLU_060560_0_0_1"/>
<keyword evidence="3" id="KW-1185">Reference proteome</keyword>
<reference evidence="2 3" key="1">
    <citation type="submission" date="2015-01" db="EMBL/GenBank/DDBJ databases">
        <title>The Genome Sequence of Exophiala xenobiotica CBS118157.</title>
        <authorList>
            <consortium name="The Broad Institute Genomics Platform"/>
            <person name="Cuomo C."/>
            <person name="de Hoog S."/>
            <person name="Gorbushina A."/>
            <person name="Stielow B."/>
            <person name="Teixiera M."/>
            <person name="Abouelleil A."/>
            <person name="Chapman S.B."/>
            <person name="Priest M."/>
            <person name="Young S.K."/>
            <person name="Wortman J."/>
            <person name="Nusbaum C."/>
            <person name="Birren B."/>
        </authorList>
    </citation>
    <scope>NUCLEOTIDE SEQUENCE [LARGE SCALE GENOMIC DNA]</scope>
    <source>
        <strain evidence="2 3">CBS 118157</strain>
    </source>
</reference>
<dbReference type="EMBL" id="KN847322">
    <property type="protein sequence ID" value="KIW50599.1"/>
    <property type="molecule type" value="Genomic_DNA"/>
</dbReference>
<dbReference type="Pfam" id="PF24864">
    <property type="entry name" value="DUF7730"/>
    <property type="match status" value="1"/>
</dbReference>
<dbReference type="RefSeq" id="XP_013311183.1">
    <property type="nucleotide sequence ID" value="XM_013455729.1"/>
</dbReference>
<dbReference type="PANTHER" id="PTHR42085">
    <property type="entry name" value="F-BOX DOMAIN-CONTAINING PROTEIN"/>
    <property type="match status" value="1"/>
</dbReference>
<evidence type="ECO:0000313" key="3">
    <source>
        <dbReference type="Proteomes" id="UP000054342"/>
    </source>
</evidence>
<evidence type="ECO:0000313" key="2">
    <source>
        <dbReference type="EMBL" id="KIW50599.1"/>
    </source>
</evidence>
<accession>A0A0D2ES06</accession>
<name>A0A0D2ES06_9EURO</name>
<dbReference type="InterPro" id="IPR038883">
    <property type="entry name" value="AN11006-like"/>
</dbReference>
<organism evidence="2 3">
    <name type="scientific">Exophiala xenobiotica</name>
    <dbReference type="NCBI Taxonomy" id="348802"/>
    <lineage>
        <taxon>Eukaryota</taxon>
        <taxon>Fungi</taxon>
        <taxon>Dikarya</taxon>
        <taxon>Ascomycota</taxon>
        <taxon>Pezizomycotina</taxon>
        <taxon>Eurotiomycetes</taxon>
        <taxon>Chaetothyriomycetidae</taxon>
        <taxon>Chaetothyriales</taxon>
        <taxon>Herpotrichiellaceae</taxon>
        <taxon>Exophiala</taxon>
    </lineage>
</organism>
<sequence>MSSTPSTLTPTVSIPFLNLPPELRLKIYTYVLTSPEPVTITPSSTTSSQFSQFLSFAVGLDSSSLSPPSTPTATIPSQKLLTPYPVSAQLLRTSRLIHAEATSILYTANTFNCSSHSALPILLQTLTPATSALIVHLILDWDQLQDFSWSLSKPATVHATSGLQTLDLATWRMRVLGGSSSLWRDVKSYERQICQAALDITRKHPRLKVVLARTFYKRSKASMDVYTSVVPNTWGRIKWRFVTGAAAAAKVGDGGNEKVVNLQDELDRLSASSAELSALLWQ</sequence>
<dbReference type="InterPro" id="IPR056632">
    <property type="entry name" value="DUF7730"/>
</dbReference>
<dbReference type="STRING" id="348802.A0A0D2ES06"/>
<gene>
    <name evidence="2" type="ORF">PV05_09393</name>
</gene>
<dbReference type="GeneID" id="25331301"/>
<dbReference type="Proteomes" id="UP000054342">
    <property type="component" value="Unassembled WGS sequence"/>
</dbReference>
<feature type="domain" description="DUF7730" evidence="1">
    <location>
        <begin position="16"/>
        <end position="150"/>
    </location>
</feature>
<proteinExistence type="predicted"/>
<evidence type="ECO:0000259" key="1">
    <source>
        <dbReference type="Pfam" id="PF24864"/>
    </source>
</evidence>